<evidence type="ECO:0000256" key="2">
    <source>
        <dbReference type="ARBA" id="ARBA00005046"/>
    </source>
</evidence>
<evidence type="ECO:0000256" key="5">
    <source>
        <dbReference type="ARBA" id="ARBA00047317"/>
    </source>
</evidence>
<dbReference type="InterPro" id="IPR036135">
    <property type="entry name" value="MoeA_linker/N_sf"/>
</dbReference>
<dbReference type="Pfam" id="PF00994">
    <property type="entry name" value="MoCF_biosynth"/>
    <property type="match status" value="1"/>
</dbReference>
<dbReference type="SUPFAM" id="SSF53218">
    <property type="entry name" value="Molybdenum cofactor biosynthesis proteins"/>
    <property type="match status" value="1"/>
</dbReference>
<organism evidence="8 9">
    <name type="scientific">Deferribacter autotrophicus</name>
    <dbReference type="NCBI Taxonomy" id="500465"/>
    <lineage>
        <taxon>Bacteria</taxon>
        <taxon>Pseudomonadati</taxon>
        <taxon>Deferribacterota</taxon>
        <taxon>Deferribacteres</taxon>
        <taxon>Deferribacterales</taxon>
        <taxon>Deferribacteraceae</taxon>
        <taxon>Deferribacter</taxon>
    </lineage>
</organism>
<dbReference type="UniPathway" id="UPA00344"/>
<dbReference type="GO" id="GO:0046872">
    <property type="term" value="F:metal ion binding"/>
    <property type="evidence" value="ECO:0007669"/>
    <property type="project" value="UniProtKB-UniRule"/>
</dbReference>
<sequence>MNNFVDLYDALKILNDITVKRNSKVINIEQAFGKTSCKTITSPFDLPDCNTSRMDGFAINSSISDFTKPFNVVDEIYAGEISSKTVKKNEAIKVATGAKLNDDIDMVVPFEYITYVDEKLFLTPQKNSYIQKKGSTIKKGDTIIEKNEIIDHRKIEILATLRINCVEVYRPVKIALISTGSELTEYFAKYTHILNSNYYMISSFLNNFDTEVTYLGIEKDDFESIKSKLKINIEDFDVLITIGGTGYSKADIIEDVVKSLGGKILINGINASPGKTFKFALIDEKPFFIIPGNPHSAIVCTELFIGFFLRGLSDKNLLIKTPVKFKLNKKQNFYKIIKSITVIEDDNLVSYDLYQYNNKGFRSLTIVDKNKTELNEGDLCDTFLLFYL</sequence>
<dbReference type="GO" id="GO:0006777">
    <property type="term" value="P:Mo-molybdopterin cofactor biosynthetic process"/>
    <property type="evidence" value="ECO:0007669"/>
    <property type="project" value="UniProtKB-UniRule"/>
</dbReference>
<dbReference type="PROSITE" id="PS01078">
    <property type="entry name" value="MOCF_BIOSYNTHESIS_1"/>
    <property type="match status" value="1"/>
</dbReference>
<evidence type="ECO:0000313" key="8">
    <source>
        <dbReference type="EMBL" id="KAA0258175.1"/>
    </source>
</evidence>
<dbReference type="PANTHER" id="PTHR10192">
    <property type="entry name" value="MOLYBDOPTERIN BIOSYNTHESIS PROTEIN"/>
    <property type="match status" value="1"/>
</dbReference>
<reference evidence="8 9" key="1">
    <citation type="submission" date="2019-06" db="EMBL/GenBank/DDBJ databases">
        <title>Genomic insights into carbon and energy metabolism of Deferribacter autotrophicus revealed new metabolic traits in the phylum Deferribacteres.</title>
        <authorList>
            <person name="Slobodkin A.I."/>
            <person name="Slobodkina G.B."/>
            <person name="Allioux M."/>
            <person name="Alain K."/>
            <person name="Jebbar M."/>
            <person name="Shadrin V."/>
            <person name="Kublanov I.V."/>
            <person name="Toshchakov S.V."/>
            <person name="Bonch-Osmolovskaya E.A."/>
        </authorList>
    </citation>
    <scope>NUCLEOTIDE SEQUENCE [LARGE SCALE GENOMIC DNA]</scope>
    <source>
        <strain evidence="8 9">SL50</strain>
    </source>
</reference>
<evidence type="ECO:0000259" key="7">
    <source>
        <dbReference type="SMART" id="SM00852"/>
    </source>
</evidence>
<comment type="catalytic activity">
    <reaction evidence="5">
        <text>adenylyl-molybdopterin + molybdate = Mo-molybdopterin + AMP + H(+)</text>
        <dbReference type="Rhea" id="RHEA:35047"/>
        <dbReference type="ChEBI" id="CHEBI:15378"/>
        <dbReference type="ChEBI" id="CHEBI:36264"/>
        <dbReference type="ChEBI" id="CHEBI:62727"/>
        <dbReference type="ChEBI" id="CHEBI:71302"/>
        <dbReference type="ChEBI" id="CHEBI:456215"/>
        <dbReference type="EC" id="2.10.1.1"/>
    </reaction>
</comment>
<dbReference type="InterPro" id="IPR005110">
    <property type="entry name" value="MoeA_linker/N"/>
</dbReference>
<dbReference type="Gene3D" id="3.90.105.10">
    <property type="entry name" value="Molybdopterin biosynthesis moea protein, domain 2"/>
    <property type="match status" value="1"/>
</dbReference>
<dbReference type="OrthoDB" id="3196725at2"/>
<comment type="cofactor">
    <cofactor evidence="6">
        <name>Mg(2+)</name>
        <dbReference type="ChEBI" id="CHEBI:18420"/>
    </cofactor>
</comment>
<dbReference type="PANTHER" id="PTHR10192:SF5">
    <property type="entry name" value="GEPHYRIN"/>
    <property type="match status" value="1"/>
</dbReference>
<feature type="domain" description="MoaB/Mog" evidence="7">
    <location>
        <begin position="175"/>
        <end position="311"/>
    </location>
</feature>
<comment type="pathway">
    <text evidence="2 6">Cofactor biosynthesis; molybdopterin biosynthesis.</text>
</comment>
<keyword evidence="6" id="KW-0460">Magnesium</keyword>
<keyword evidence="6" id="KW-0479">Metal-binding</keyword>
<evidence type="ECO:0000256" key="6">
    <source>
        <dbReference type="RuleBase" id="RU365090"/>
    </source>
</evidence>
<dbReference type="GO" id="GO:0061599">
    <property type="term" value="F:molybdopterin molybdotransferase activity"/>
    <property type="evidence" value="ECO:0007669"/>
    <property type="project" value="UniProtKB-UniRule"/>
</dbReference>
<dbReference type="EC" id="2.10.1.1" evidence="6"/>
<protein>
    <recommendedName>
        <fullName evidence="6">Molybdopterin molybdenumtransferase</fullName>
        <ecNumber evidence="6">2.10.1.1</ecNumber>
    </recommendedName>
</protein>
<evidence type="ECO:0000313" key="9">
    <source>
        <dbReference type="Proteomes" id="UP000322876"/>
    </source>
</evidence>
<comment type="similarity">
    <text evidence="3 6">Belongs to the MoeA family.</text>
</comment>
<evidence type="ECO:0000256" key="4">
    <source>
        <dbReference type="ARBA" id="ARBA00023150"/>
    </source>
</evidence>
<gene>
    <name evidence="8" type="ORF">FHQ18_07215</name>
</gene>
<dbReference type="Gene3D" id="2.170.190.11">
    <property type="entry name" value="Molybdopterin biosynthesis moea protein, domain 3"/>
    <property type="match status" value="1"/>
</dbReference>
<keyword evidence="9" id="KW-1185">Reference proteome</keyword>
<name>A0A5A8F548_9BACT</name>
<dbReference type="RefSeq" id="WP_149266496.1">
    <property type="nucleotide sequence ID" value="NZ_VFJB01000005.1"/>
</dbReference>
<comment type="function">
    <text evidence="1 6">Catalyzes the insertion of molybdate into adenylated molybdopterin with the concomitant release of AMP.</text>
</comment>
<dbReference type="Proteomes" id="UP000322876">
    <property type="component" value="Unassembled WGS sequence"/>
</dbReference>
<dbReference type="EMBL" id="VFJB01000005">
    <property type="protein sequence ID" value="KAA0258175.1"/>
    <property type="molecule type" value="Genomic_DNA"/>
</dbReference>
<dbReference type="SUPFAM" id="SSF63882">
    <property type="entry name" value="MoeA N-terminal region -like"/>
    <property type="match status" value="1"/>
</dbReference>
<accession>A0A5A8F548</accession>
<dbReference type="InterPro" id="IPR001453">
    <property type="entry name" value="MoaB/Mog_dom"/>
</dbReference>
<dbReference type="InterPro" id="IPR036688">
    <property type="entry name" value="MoeA_C_domain_IV_sf"/>
</dbReference>
<keyword evidence="4 6" id="KW-0501">Molybdenum cofactor biosynthesis</keyword>
<dbReference type="InterPro" id="IPR036425">
    <property type="entry name" value="MoaB/Mog-like_dom_sf"/>
</dbReference>
<dbReference type="CDD" id="cd00887">
    <property type="entry name" value="MoeA"/>
    <property type="match status" value="1"/>
</dbReference>
<dbReference type="Gene3D" id="2.40.340.10">
    <property type="entry name" value="MoeA, C-terminal, domain IV"/>
    <property type="match status" value="1"/>
</dbReference>
<dbReference type="Pfam" id="PF03453">
    <property type="entry name" value="MoeA_N"/>
    <property type="match status" value="1"/>
</dbReference>
<proteinExistence type="inferred from homology"/>
<keyword evidence="6" id="KW-0500">Molybdenum</keyword>
<dbReference type="InterPro" id="IPR038987">
    <property type="entry name" value="MoeA-like"/>
</dbReference>
<dbReference type="InterPro" id="IPR008284">
    <property type="entry name" value="MoCF_biosynth_CS"/>
</dbReference>
<evidence type="ECO:0000256" key="1">
    <source>
        <dbReference type="ARBA" id="ARBA00002901"/>
    </source>
</evidence>
<dbReference type="SMART" id="SM00852">
    <property type="entry name" value="MoCF_biosynth"/>
    <property type="match status" value="1"/>
</dbReference>
<dbReference type="AlphaFoldDB" id="A0A5A8F548"/>
<keyword evidence="6 8" id="KW-0808">Transferase</keyword>
<evidence type="ECO:0000256" key="3">
    <source>
        <dbReference type="ARBA" id="ARBA00010763"/>
    </source>
</evidence>
<dbReference type="GO" id="GO:0005737">
    <property type="term" value="C:cytoplasm"/>
    <property type="evidence" value="ECO:0007669"/>
    <property type="project" value="TreeGrafter"/>
</dbReference>
<dbReference type="Gene3D" id="3.40.980.10">
    <property type="entry name" value="MoaB/Mog-like domain"/>
    <property type="match status" value="1"/>
</dbReference>
<comment type="caution">
    <text evidence="8">The sequence shown here is derived from an EMBL/GenBank/DDBJ whole genome shotgun (WGS) entry which is preliminary data.</text>
</comment>